<keyword evidence="2" id="KW-0472">Membrane</keyword>
<dbReference type="AlphaFoldDB" id="A0A7R8VLI8"/>
<sequence>MVSSSGVGNGLGVGVAGVTRVGVGSGRKGFEGFKGAVVEVGVAGVVRVGIGRRAFLDGPSTERAALDATGSVTLVLEMESLSPSIPQRTPRASGLSLAYPSSLLEPWRHAHSLPFTRTYTWDRPATPRNELLRSAGTSGEIVSPPGTRPSRGVSSPRPRPVAPVPTRRTNARSPSSARTSEGRVGPEPLVPGWGEARLALLPVNFRRFPPLPSAGTPWPGPPLTSLSSPELPPKWLELPPSSFLVFPDFPLRRGLTVRNPSDTSSDPGSSRHASTGGLVLKTVPPRPRTRTSCQHVRSVRPGLSEAVGHKKFLQHFLAISGTLTSCSWRGPAGLGRIGIASDAMKGAGTVHRAEARGCTTGNPGGSASGTHASGNWRVPAGFTLADCPHLAALLALERVDLSPECDSRSPRPATRSAPGIGAAPLDSVAATGSSLPLTADPPPLATNFFLTGAGRFPGPVFFLDSSGGLLQTPTPTPFFSFTVGSIRTVNTSRRQRRSESQEHGVMKRRHTSKYRQTISAWTTVFYISSAMSALPYISYIFFGSVKEQPWNKLKVVKSNSDLNDETTMAD</sequence>
<feature type="region of interest" description="Disordered" evidence="1">
    <location>
        <begin position="403"/>
        <end position="425"/>
    </location>
</feature>
<evidence type="ECO:0000313" key="3">
    <source>
        <dbReference type="EMBL" id="CAD7199127.1"/>
    </source>
</evidence>
<reference evidence="3" key="1">
    <citation type="submission" date="2020-11" db="EMBL/GenBank/DDBJ databases">
        <authorList>
            <person name="Tran Van P."/>
        </authorList>
    </citation>
    <scope>NUCLEOTIDE SEQUENCE</scope>
</reference>
<protein>
    <submittedName>
        <fullName evidence="3">Uncharacterized protein</fullName>
    </submittedName>
</protein>
<feature type="region of interest" description="Disordered" evidence="1">
    <location>
        <begin position="257"/>
        <end position="293"/>
    </location>
</feature>
<gene>
    <name evidence="3" type="ORF">TDIB3V08_LOCUS5389</name>
</gene>
<feature type="compositionally biased region" description="Polar residues" evidence="1">
    <location>
        <begin position="258"/>
        <end position="273"/>
    </location>
</feature>
<feature type="region of interest" description="Disordered" evidence="1">
    <location>
        <begin position="127"/>
        <end position="191"/>
    </location>
</feature>
<feature type="compositionally biased region" description="Low complexity" evidence="1">
    <location>
        <begin position="144"/>
        <end position="156"/>
    </location>
</feature>
<organism evidence="3">
    <name type="scientific">Timema douglasi</name>
    <name type="common">Walking stick</name>
    <dbReference type="NCBI Taxonomy" id="61478"/>
    <lineage>
        <taxon>Eukaryota</taxon>
        <taxon>Metazoa</taxon>
        <taxon>Ecdysozoa</taxon>
        <taxon>Arthropoda</taxon>
        <taxon>Hexapoda</taxon>
        <taxon>Insecta</taxon>
        <taxon>Pterygota</taxon>
        <taxon>Neoptera</taxon>
        <taxon>Polyneoptera</taxon>
        <taxon>Phasmatodea</taxon>
        <taxon>Timematodea</taxon>
        <taxon>Timematoidea</taxon>
        <taxon>Timematidae</taxon>
        <taxon>Timema</taxon>
    </lineage>
</organism>
<proteinExistence type="predicted"/>
<accession>A0A7R8VLI8</accession>
<name>A0A7R8VLI8_TIMDO</name>
<evidence type="ECO:0000256" key="1">
    <source>
        <dbReference type="SAM" id="MobiDB-lite"/>
    </source>
</evidence>
<evidence type="ECO:0000256" key="2">
    <source>
        <dbReference type="SAM" id="Phobius"/>
    </source>
</evidence>
<keyword evidence="2" id="KW-0812">Transmembrane</keyword>
<dbReference type="EMBL" id="OA566584">
    <property type="protein sequence ID" value="CAD7199127.1"/>
    <property type="molecule type" value="Genomic_DNA"/>
</dbReference>
<keyword evidence="2" id="KW-1133">Transmembrane helix</keyword>
<feature type="transmembrane region" description="Helical" evidence="2">
    <location>
        <begin position="518"/>
        <end position="542"/>
    </location>
</feature>